<name>A0A074ZDK0_OPIVI</name>
<evidence type="ECO:0000313" key="1">
    <source>
        <dbReference type="EMBL" id="KER23687.1"/>
    </source>
</evidence>
<sequence>GIWPTLHRKVRGSNPTSDSRLPVFRLGRPDSILAPLFPSSGMIAIAGRHIEFILRVTSSISHSTMYPATFGTMKSYGEPLVLLLLPSSEVQWKVQRGNPEMDIIPLCLVSEKGLPQICIHQITKRHLRVRGEECLYADTRSPTH</sequence>
<gene>
    <name evidence="1" type="ORF">T265_14588</name>
</gene>
<feature type="non-terminal residue" evidence="1">
    <location>
        <position position="1"/>
    </location>
</feature>
<organism evidence="1 2">
    <name type="scientific">Opisthorchis viverrini</name>
    <name type="common">Southeast Asian liver fluke</name>
    <dbReference type="NCBI Taxonomy" id="6198"/>
    <lineage>
        <taxon>Eukaryota</taxon>
        <taxon>Metazoa</taxon>
        <taxon>Spiralia</taxon>
        <taxon>Lophotrochozoa</taxon>
        <taxon>Platyhelminthes</taxon>
        <taxon>Trematoda</taxon>
        <taxon>Digenea</taxon>
        <taxon>Opisthorchiida</taxon>
        <taxon>Opisthorchiata</taxon>
        <taxon>Opisthorchiidae</taxon>
        <taxon>Opisthorchis</taxon>
    </lineage>
</organism>
<dbReference type="RefSeq" id="XP_009172583.1">
    <property type="nucleotide sequence ID" value="XM_009174319.1"/>
</dbReference>
<protein>
    <submittedName>
        <fullName evidence="1">Uncharacterized protein</fullName>
    </submittedName>
</protein>
<dbReference type="EMBL" id="KL596840">
    <property type="protein sequence ID" value="KER23687.1"/>
    <property type="molecule type" value="Genomic_DNA"/>
</dbReference>
<dbReference type="Proteomes" id="UP000054324">
    <property type="component" value="Unassembled WGS sequence"/>
</dbReference>
<feature type="non-terminal residue" evidence="1">
    <location>
        <position position="144"/>
    </location>
</feature>
<keyword evidence="2" id="KW-1185">Reference proteome</keyword>
<dbReference type="GeneID" id="20328754"/>
<evidence type="ECO:0000313" key="2">
    <source>
        <dbReference type="Proteomes" id="UP000054324"/>
    </source>
</evidence>
<reference evidence="1 2" key="1">
    <citation type="submission" date="2013-11" db="EMBL/GenBank/DDBJ databases">
        <title>Opisthorchis viverrini - life in the bile duct.</title>
        <authorList>
            <person name="Young N.D."/>
            <person name="Nagarajan N."/>
            <person name="Lin S.J."/>
            <person name="Korhonen P.K."/>
            <person name="Jex A.R."/>
            <person name="Hall R.S."/>
            <person name="Safavi-Hemami H."/>
            <person name="Kaewkong W."/>
            <person name="Bertrand D."/>
            <person name="Gao S."/>
            <person name="Seet Q."/>
            <person name="Wongkham S."/>
            <person name="Teh B.T."/>
            <person name="Wongkham C."/>
            <person name="Intapan P.M."/>
            <person name="Maleewong W."/>
            <person name="Yang X."/>
            <person name="Hu M."/>
            <person name="Wang Z."/>
            <person name="Hofmann A."/>
            <person name="Sternberg P.W."/>
            <person name="Tan P."/>
            <person name="Wang J."/>
            <person name="Gasser R.B."/>
        </authorList>
    </citation>
    <scope>NUCLEOTIDE SEQUENCE [LARGE SCALE GENOMIC DNA]</scope>
</reference>
<dbReference type="KEGG" id="ovi:T265_14588"/>
<proteinExistence type="predicted"/>
<dbReference type="CTD" id="20328754"/>
<dbReference type="OrthoDB" id="191995at2759"/>
<dbReference type="AlphaFoldDB" id="A0A074ZDK0"/>
<accession>A0A074ZDK0</accession>